<name>A0A944HCY4_DENI1</name>
<accession>A0A944HCY4</accession>
<evidence type="ECO:0000313" key="3">
    <source>
        <dbReference type="Proteomes" id="UP000694660"/>
    </source>
</evidence>
<dbReference type="SUPFAM" id="SSF55166">
    <property type="entry name" value="Hedgehog/DD-peptidase"/>
    <property type="match status" value="1"/>
</dbReference>
<evidence type="ECO:0000313" key="2">
    <source>
        <dbReference type="EMBL" id="MBT0963187.1"/>
    </source>
</evidence>
<keyword evidence="3" id="KW-1185">Reference proteome</keyword>
<dbReference type="InterPro" id="IPR013230">
    <property type="entry name" value="Peptidase_M15A_C"/>
</dbReference>
<feature type="domain" description="Peptidase M15A C-terminal" evidence="1">
    <location>
        <begin position="28"/>
        <end position="128"/>
    </location>
</feature>
<gene>
    <name evidence="2" type="ORF">I8J34_18550</name>
</gene>
<dbReference type="Proteomes" id="UP000694660">
    <property type="component" value="Unassembled WGS sequence"/>
</dbReference>
<organism evidence="2 3">
    <name type="scientific">Denitromonas iodatirespirans</name>
    <dbReference type="NCBI Taxonomy" id="2795389"/>
    <lineage>
        <taxon>Bacteria</taxon>
        <taxon>Pseudomonadati</taxon>
        <taxon>Pseudomonadota</taxon>
        <taxon>Betaproteobacteria</taxon>
        <taxon>Rhodocyclales</taxon>
        <taxon>Zoogloeaceae</taxon>
        <taxon>Denitromonas</taxon>
    </lineage>
</organism>
<evidence type="ECO:0000259" key="1">
    <source>
        <dbReference type="Pfam" id="PF08291"/>
    </source>
</evidence>
<dbReference type="Gene3D" id="3.30.1380.10">
    <property type="match status" value="1"/>
</dbReference>
<dbReference type="RefSeq" id="WP_214363122.1">
    <property type="nucleotide sequence ID" value="NZ_JAEKFT010000025.1"/>
</dbReference>
<reference evidence="3" key="1">
    <citation type="journal article" date="2022" name="ISME J.">
        <title>Genetic and phylogenetic analysis of dissimilatory iodate-reducing bacteria identifies potential niches across the world's oceans.</title>
        <authorList>
            <person name="Reyes-Umana V."/>
            <person name="Henning Z."/>
            <person name="Lee K."/>
            <person name="Barnum T.P."/>
            <person name="Coates J.D."/>
        </authorList>
    </citation>
    <scope>NUCLEOTIDE SEQUENCE [LARGE SCALE GENOMIC DNA]</scope>
    <source>
        <strain evidence="3">IR12</strain>
    </source>
</reference>
<dbReference type="InterPro" id="IPR009045">
    <property type="entry name" value="Zn_M74/Hedgehog-like"/>
</dbReference>
<protein>
    <recommendedName>
        <fullName evidence="1">Peptidase M15A C-terminal domain-containing protein</fullName>
    </recommendedName>
</protein>
<dbReference type="EMBL" id="JAEKFT010000025">
    <property type="protein sequence ID" value="MBT0963187.1"/>
    <property type="molecule type" value="Genomic_DNA"/>
</dbReference>
<dbReference type="AlphaFoldDB" id="A0A944HCY4"/>
<dbReference type="Pfam" id="PF08291">
    <property type="entry name" value="Peptidase_M15_3"/>
    <property type="match status" value="1"/>
</dbReference>
<proteinExistence type="predicted"/>
<comment type="caution">
    <text evidence="2">The sequence shown here is derived from an EMBL/GenBank/DDBJ whole genome shotgun (WGS) entry which is preliminary data.</text>
</comment>
<sequence length="191" mass="21195">MSTTDRSETPVEDFHLDAVAPRDTVSANFRLYELTRSELAERRGIDNFFETDAQLQAAVHLARQVLQPVRDAFGPFTPNSVFRSQALERALKQRPASWISTSQHTAGAACDIEIPGMATLELARWVVKHLTAFDQVICECYDPRRGPNSGWVHVSLKPPGAGANRRAELSYIRDPGSGRMIYVEGLRASVA</sequence>